<protein>
    <recommendedName>
        <fullName evidence="1">Ig-like domain-containing protein</fullName>
    </recommendedName>
</protein>
<evidence type="ECO:0000313" key="3">
    <source>
        <dbReference type="Proteomes" id="UP000270094"/>
    </source>
</evidence>
<accession>A0A3P7JJQ1</accession>
<feature type="non-terminal residue" evidence="2">
    <location>
        <position position="175"/>
    </location>
</feature>
<proteinExistence type="predicted"/>
<dbReference type="OrthoDB" id="10010359at2759"/>
<dbReference type="InterPro" id="IPR007110">
    <property type="entry name" value="Ig-like_dom"/>
</dbReference>
<gene>
    <name evidence="2" type="ORF">SVUK_LOCUS18694</name>
</gene>
<evidence type="ECO:0000313" key="2">
    <source>
        <dbReference type="EMBL" id="VDM83696.1"/>
    </source>
</evidence>
<dbReference type="Proteomes" id="UP000270094">
    <property type="component" value="Unassembled WGS sequence"/>
</dbReference>
<reference evidence="2 3" key="1">
    <citation type="submission" date="2018-11" db="EMBL/GenBank/DDBJ databases">
        <authorList>
            <consortium name="Pathogen Informatics"/>
        </authorList>
    </citation>
    <scope>NUCLEOTIDE SEQUENCE [LARGE SCALE GENOMIC DNA]</scope>
</reference>
<dbReference type="AlphaFoldDB" id="A0A3P7JJQ1"/>
<dbReference type="SUPFAM" id="SSF48726">
    <property type="entry name" value="Immunoglobulin"/>
    <property type="match status" value="1"/>
</dbReference>
<dbReference type="CDD" id="cd00096">
    <property type="entry name" value="Ig"/>
    <property type="match status" value="1"/>
</dbReference>
<dbReference type="EMBL" id="UYYB01124700">
    <property type="protein sequence ID" value="VDM83696.1"/>
    <property type="molecule type" value="Genomic_DNA"/>
</dbReference>
<organism evidence="2 3">
    <name type="scientific">Strongylus vulgaris</name>
    <name type="common">Blood worm</name>
    <dbReference type="NCBI Taxonomy" id="40348"/>
    <lineage>
        <taxon>Eukaryota</taxon>
        <taxon>Metazoa</taxon>
        <taxon>Ecdysozoa</taxon>
        <taxon>Nematoda</taxon>
        <taxon>Chromadorea</taxon>
        <taxon>Rhabditida</taxon>
        <taxon>Rhabditina</taxon>
        <taxon>Rhabditomorpha</taxon>
        <taxon>Strongyloidea</taxon>
        <taxon>Strongylidae</taxon>
        <taxon>Strongylus</taxon>
    </lineage>
</organism>
<dbReference type="Gene3D" id="2.60.40.10">
    <property type="entry name" value="Immunoglobulins"/>
    <property type="match status" value="1"/>
</dbReference>
<evidence type="ECO:0000259" key="1">
    <source>
        <dbReference type="PROSITE" id="PS50835"/>
    </source>
</evidence>
<dbReference type="InterPro" id="IPR036179">
    <property type="entry name" value="Ig-like_dom_sf"/>
</dbReference>
<feature type="domain" description="Ig-like" evidence="1">
    <location>
        <begin position="9"/>
        <end position="116"/>
    </location>
</feature>
<name>A0A3P7JJQ1_STRVU</name>
<keyword evidence="3" id="KW-1185">Reference proteome</keyword>
<dbReference type="PROSITE" id="PS50835">
    <property type="entry name" value="IG_LIKE"/>
    <property type="match status" value="1"/>
</dbReference>
<dbReference type="InterPro" id="IPR013783">
    <property type="entry name" value="Ig-like_fold"/>
</dbReference>
<sequence>MGYGLLLSPTPRKTPTEMLLPIRSTTALMCEVVFSGGGEKNKAIWYRDGQEVVFSGGGEKNKAIWYRDGQEVGKVSSDTNAIFMDRNYTTEQPVPEVGFLIMSNITKDDEGLYWCRHAATGLSGEVFALKVAYVDPVPAEGYIRVEPKYPLLGEQVHLWCPVPSAVPHPTVSWLL</sequence>